<accession>A0A5B7HI73</accession>
<evidence type="ECO:0000313" key="3">
    <source>
        <dbReference type="Proteomes" id="UP000324222"/>
    </source>
</evidence>
<reference evidence="2 3" key="1">
    <citation type="submission" date="2019-05" db="EMBL/GenBank/DDBJ databases">
        <title>Another draft genome of Portunus trituberculatus and its Hox gene families provides insights of decapod evolution.</title>
        <authorList>
            <person name="Jeong J.-H."/>
            <person name="Song I."/>
            <person name="Kim S."/>
            <person name="Choi T."/>
            <person name="Kim D."/>
            <person name="Ryu S."/>
            <person name="Kim W."/>
        </authorList>
    </citation>
    <scope>NUCLEOTIDE SEQUENCE [LARGE SCALE GENOMIC DNA]</scope>
    <source>
        <tissue evidence="2">Muscle</tissue>
    </source>
</reference>
<gene>
    <name evidence="2" type="ORF">E2C01_062504</name>
</gene>
<protein>
    <submittedName>
        <fullName evidence="2">Uncharacterized protein</fullName>
    </submittedName>
</protein>
<comment type="caution">
    <text evidence="2">The sequence shown here is derived from an EMBL/GenBank/DDBJ whole genome shotgun (WGS) entry which is preliminary data.</text>
</comment>
<dbReference type="AlphaFoldDB" id="A0A5B7HI73"/>
<evidence type="ECO:0000313" key="2">
    <source>
        <dbReference type="EMBL" id="MPC68304.1"/>
    </source>
</evidence>
<proteinExistence type="predicted"/>
<feature type="region of interest" description="Disordered" evidence="1">
    <location>
        <begin position="44"/>
        <end position="65"/>
    </location>
</feature>
<evidence type="ECO:0000256" key="1">
    <source>
        <dbReference type="SAM" id="MobiDB-lite"/>
    </source>
</evidence>
<keyword evidence="3" id="KW-1185">Reference proteome</keyword>
<name>A0A5B7HI73_PORTR</name>
<sequence length="127" mass="14422">MPRMSWARTLSSQQEESGKEAWADLMVFRRKKEIAALDIGSDEAPERDIGVSPHPQNHDGGKALNMKLPRSTVGIRICLSNKFRKIRDQQILSLPARLVRECLDLSYPLCCSKSKQKKRLSSQVSDR</sequence>
<organism evidence="2 3">
    <name type="scientific">Portunus trituberculatus</name>
    <name type="common">Swimming crab</name>
    <name type="synonym">Neptunus trituberculatus</name>
    <dbReference type="NCBI Taxonomy" id="210409"/>
    <lineage>
        <taxon>Eukaryota</taxon>
        <taxon>Metazoa</taxon>
        <taxon>Ecdysozoa</taxon>
        <taxon>Arthropoda</taxon>
        <taxon>Crustacea</taxon>
        <taxon>Multicrustacea</taxon>
        <taxon>Malacostraca</taxon>
        <taxon>Eumalacostraca</taxon>
        <taxon>Eucarida</taxon>
        <taxon>Decapoda</taxon>
        <taxon>Pleocyemata</taxon>
        <taxon>Brachyura</taxon>
        <taxon>Eubrachyura</taxon>
        <taxon>Portunoidea</taxon>
        <taxon>Portunidae</taxon>
        <taxon>Portuninae</taxon>
        <taxon>Portunus</taxon>
    </lineage>
</organism>
<dbReference type="EMBL" id="VSRR010027639">
    <property type="protein sequence ID" value="MPC68304.1"/>
    <property type="molecule type" value="Genomic_DNA"/>
</dbReference>
<dbReference type="Proteomes" id="UP000324222">
    <property type="component" value="Unassembled WGS sequence"/>
</dbReference>